<protein>
    <submittedName>
        <fullName evidence="2">Hypp5328 protein</fullName>
    </submittedName>
</protein>
<proteinExistence type="predicted"/>
<accession>A0A8K0F1D0</accession>
<dbReference type="EMBL" id="OV696694">
    <property type="protein sequence ID" value="CAH1274510.1"/>
    <property type="molecule type" value="Genomic_DNA"/>
</dbReference>
<evidence type="ECO:0000256" key="1">
    <source>
        <dbReference type="SAM" id="MobiDB-lite"/>
    </source>
</evidence>
<feature type="compositionally biased region" description="Low complexity" evidence="1">
    <location>
        <begin position="14"/>
        <end position="25"/>
    </location>
</feature>
<dbReference type="Proteomes" id="UP000838412">
    <property type="component" value="Chromosome 9"/>
</dbReference>
<keyword evidence="3" id="KW-1185">Reference proteome</keyword>
<dbReference type="AlphaFoldDB" id="A0A8K0F1D0"/>
<gene>
    <name evidence="2" type="primary">Hypp5328</name>
    <name evidence="2" type="ORF">BLAG_LOCUS25508</name>
</gene>
<feature type="region of interest" description="Disordered" evidence="1">
    <location>
        <begin position="14"/>
        <end position="43"/>
    </location>
</feature>
<evidence type="ECO:0000313" key="2">
    <source>
        <dbReference type="EMBL" id="CAH1274510.1"/>
    </source>
</evidence>
<evidence type="ECO:0000313" key="3">
    <source>
        <dbReference type="Proteomes" id="UP000838412"/>
    </source>
</evidence>
<name>A0A8K0F1D0_BRALA</name>
<organism evidence="2 3">
    <name type="scientific">Branchiostoma lanceolatum</name>
    <name type="common">Common lancelet</name>
    <name type="synonym">Amphioxus lanceolatum</name>
    <dbReference type="NCBI Taxonomy" id="7740"/>
    <lineage>
        <taxon>Eukaryota</taxon>
        <taxon>Metazoa</taxon>
        <taxon>Chordata</taxon>
        <taxon>Cephalochordata</taxon>
        <taxon>Leptocardii</taxon>
        <taxon>Amphioxiformes</taxon>
        <taxon>Branchiostomatidae</taxon>
        <taxon>Branchiostoma</taxon>
    </lineage>
</organism>
<reference evidence="2" key="1">
    <citation type="submission" date="2022-01" db="EMBL/GenBank/DDBJ databases">
        <authorList>
            <person name="Braso-Vives M."/>
        </authorList>
    </citation>
    <scope>NUCLEOTIDE SEQUENCE</scope>
</reference>
<sequence>MAAVAFVPRLGTTAAAPSSTTSPAPRAGAEDGRGATTAVTSPSPSRTVDLVLQFYVGVTPNPNWSISSPLVACGDVVSRISKNSWSLEWPSLLAWTTTFCTSSSLRTSTVLLCWRRPNVSLMPSTMAWG</sequence>